<keyword evidence="4" id="KW-1185">Reference proteome</keyword>
<evidence type="ECO:0000313" key="3">
    <source>
        <dbReference type="EMBL" id="GAA1098235.1"/>
    </source>
</evidence>
<sequence length="443" mass="45033">MYAQMVVQADRACGQRVSRAGAASGILPSAGSPTWPRRPSRARTLPHPFASTVRPHARTGVTPMRPMLKPGLARLRRDELTLQFGTVRRYARLVEQADAAVAAFLDLVDGTRDTPELLAAGERLGLDPGLGRALLDSLADGELLDDAEALARALEGFPQPQREVLGPDAAGLSLVHPEPGEAAEVIAARRRARVEVRGAGRVGAALAAVLSAGGIGAVTVADGGRVEPGDCSPAGIPPTDVGRLRSTAAREAVLRAAAAAPAERHRPAPVAAGLPALVVLAPRDGAGAWTGRAVEAHELARSGVPHLYVGVLEHLGVVGPLVVPGSSACGGCAALTRADEDEGWPGLLAQLEGTGAGPARRPACDSALATAVAGLAALHAQLFLDGVLPPSVDGWCELSAADGMVRRLRLPAHPSCGCQWPGGRPPLAVPGAGACSGAGRGGT</sequence>
<dbReference type="Proteomes" id="UP001499987">
    <property type="component" value="Unassembled WGS sequence"/>
</dbReference>
<accession>A0ABP4EC14</accession>
<feature type="region of interest" description="Disordered" evidence="1">
    <location>
        <begin position="24"/>
        <end position="47"/>
    </location>
</feature>
<dbReference type="SUPFAM" id="SSF69572">
    <property type="entry name" value="Activating enzymes of the ubiquitin-like proteins"/>
    <property type="match status" value="1"/>
</dbReference>
<evidence type="ECO:0000259" key="2">
    <source>
        <dbReference type="Pfam" id="PF00899"/>
    </source>
</evidence>
<feature type="domain" description="THIF-type NAD/FAD binding fold" evidence="2">
    <location>
        <begin position="190"/>
        <end position="257"/>
    </location>
</feature>
<dbReference type="EMBL" id="BAAALD010000047">
    <property type="protein sequence ID" value="GAA1098235.1"/>
    <property type="molecule type" value="Genomic_DNA"/>
</dbReference>
<evidence type="ECO:0000313" key="4">
    <source>
        <dbReference type="Proteomes" id="UP001499987"/>
    </source>
</evidence>
<dbReference type="InterPro" id="IPR000594">
    <property type="entry name" value="ThiF_NAD_FAD-bd"/>
</dbReference>
<organism evidence="3 4">
    <name type="scientific">Kitasatospora arboriphila</name>
    <dbReference type="NCBI Taxonomy" id="258052"/>
    <lineage>
        <taxon>Bacteria</taxon>
        <taxon>Bacillati</taxon>
        <taxon>Actinomycetota</taxon>
        <taxon>Actinomycetes</taxon>
        <taxon>Kitasatosporales</taxon>
        <taxon>Streptomycetaceae</taxon>
        <taxon>Kitasatospora</taxon>
    </lineage>
</organism>
<name>A0ABP4EC14_9ACTN</name>
<evidence type="ECO:0000256" key="1">
    <source>
        <dbReference type="SAM" id="MobiDB-lite"/>
    </source>
</evidence>
<proteinExistence type="predicted"/>
<protein>
    <submittedName>
        <fullName evidence="3">TOMM leader peptide-binding protein</fullName>
    </submittedName>
</protein>
<comment type="caution">
    <text evidence="3">The sequence shown here is derived from an EMBL/GenBank/DDBJ whole genome shotgun (WGS) entry which is preliminary data.</text>
</comment>
<dbReference type="Gene3D" id="3.40.50.720">
    <property type="entry name" value="NAD(P)-binding Rossmann-like Domain"/>
    <property type="match status" value="1"/>
</dbReference>
<dbReference type="InterPro" id="IPR035985">
    <property type="entry name" value="Ubiquitin-activating_enz"/>
</dbReference>
<gene>
    <name evidence="3" type="ORF">GCM10009663_46350</name>
</gene>
<dbReference type="Pfam" id="PF00899">
    <property type="entry name" value="ThiF"/>
    <property type="match status" value="1"/>
</dbReference>
<reference evidence="4" key="1">
    <citation type="journal article" date="2019" name="Int. J. Syst. Evol. Microbiol.">
        <title>The Global Catalogue of Microorganisms (GCM) 10K type strain sequencing project: providing services to taxonomists for standard genome sequencing and annotation.</title>
        <authorList>
            <consortium name="The Broad Institute Genomics Platform"/>
            <consortium name="The Broad Institute Genome Sequencing Center for Infectious Disease"/>
            <person name="Wu L."/>
            <person name="Ma J."/>
        </authorList>
    </citation>
    <scope>NUCLEOTIDE SEQUENCE [LARGE SCALE GENOMIC DNA]</scope>
    <source>
        <strain evidence="4">JCM 13002</strain>
    </source>
</reference>